<sequence length="70" mass="8116">MCMVRVLIIYIFCLSYFYVLIIYIFYHYSLGTLKIGKRSPKQGEKTGRMTYVVIQAGPKGLTNTVATWKK</sequence>
<comment type="caution">
    <text evidence="2">The sequence shown here is derived from an EMBL/GenBank/DDBJ whole genome shotgun (WGS) entry which is preliminary data.</text>
</comment>
<keyword evidence="1" id="KW-0812">Transmembrane</keyword>
<proteinExistence type="predicted"/>
<keyword evidence="1" id="KW-0472">Membrane</keyword>
<evidence type="ECO:0000256" key="1">
    <source>
        <dbReference type="SAM" id="Phobius"/>
    </source>
</evidence>
<reference evidence="2" key="1">
    <citation type="journal article" date="2017" name="Nature">
        <title>The sunflower genome provides insights into oil metabolism, flowering and Asterid evolution.</title>
        <authorList>
            <person name="Badouin H."/>
            <person name="Gouzy J."/>
            <person name="Grassa C.J."/>
            <person name="Murat F."/>
            <person name="Staton S.E."/>
            <person name="Cottret L."/>
            <person name="Lelandais-Briere C."/>
            <person name="Owens G.L."/>
            <person name="Carrere S."/>
            <person name="Mayjonade B."/>
            <person name="Legrand L."/>
            <person name="Gill N."/>
            <person name="Kane N.C."/>
            <person name="Bowers J.E."/>
            <person name="Hubner S."/>
            <person name="Bellec A."/>
            <person name="Berard A."/>
            <person name="Berges H."/>
            <person name="Blanchet N."/>
            <person name="Boniface M.C."/>
            <person name="Brunel D."/>
            <person name="Catrice O."/>
            <person name="Chaidir N."/>
            <person name="Claudel C."/>
            <person name="Donnadieu C."/>
            <person name="Faraut T."/>
            <person name="Fievet G."/>
            <person name="Helmstetter N."/>
            <person name="King M."/>
            <person name="Knapp S.J."/>
            <person name="Lai Z."/>
            <person name="Le Paslier M.C."/>
            <person name="Lippi Y."/>
            <person name="Lorenzon L."/>
            <person name="Mandel J.R."/>
            <person name="Marage G."/>
            <person name="Marchand G."/>
            <person name="Marquand E."/>
            <person name="Bret-Mestries E."/>
            <person name="Morien E."/>
            <person name="Nambeesan S."/>
            <person name="Nguyen T."/>
            <person name="Pegot-Espagnet P."/>
            <person name="Pouilly N."/>
            <person name="Raftis F."/>
            <person name="Sallet E."/>
            <person name="Schiex T."/>
            <person name="Thomas J."/>
            <person name="Vandecasteele C."/>
            <person name="Vares D."/>
            <person name="Vear F."/>
            <person name="Vautrin S."/>
            <person name="Crespi M."/>
            <person name="Mangin B."/>
            <person name="Burke J.M."/>
            <person name="Salse J."/>
            <person name="Munos S."/>
            <person name="Vincourt P."/>
            <person name="Rieseberg L.H."/>
            <person name="Langlade N.B."/>
        </authorList>
    </citation>
    <scope>NUCLEOTIDE SEQUENCE</scope>
    <source>
        <tissue evidence="2">Leaves</tissue>
    </source>
</reference>
<keyword evidence="3" id="KW-1185">Reference proteome</keyword>
<organism evidence="2 3">
    <name type="scientific">Helianthus annuus</name>
    <name type="common">Common sunflower</name>
    <dbReference type="NCBI Taxonomy" id="4232"/>
    <lineage>
        <taxon>Eukaryota</taxon>
        <taxon>Viridiplantae</taxon>
        <taxon>Streptophyta</taxon>
        <taxon>Embryophyta</taxon>
        <taxon>Tracheophyta</taxon>
        <taxon>Spermatophyta</taxon>
        <taxon>Magnoliopsida</taxon>
        <taxon>eudicotyledons</taxon>
        <taxon>Gunneridae</taxon>
        <taxon>Pentapetalae</taxon>
        <taxon>asterids</taxon>
        <taxon>campanulids</taxon>
        <taxon>Asterales</taxon>
        <taxon>Asteraceae</taxon>
        <taxon>Asteroideae</taxon>
        <taxon>Heliantheae alliance</taxon>
        <taxon>Heliantheae</taxon>
        <taxon>Helianthus</taxon>
    </lineage>
</organism>
<evidence type="ECO:0000313" key="2">
    <source>
        <dbReference type="EMBL" id="KAF5777606.1"/>
    </source>
</evidence>
<dbReference type="AlphaFoldDB" id="A0A9K3MVQ7"/>
<gene>
    <name evidence="2" type="ORF">HanXRQr2_Chr12g0537661</name>
</gene>
<accession>A0A9K3MVQ7</accession>
<reference evidence="2" key="2">
    <citation type="submission" date="2020-06" db="EMBL/GenBank/DDBJ databases">
        <title>Helianthus annuus Genome sequencing and assembly Release 2.</title>
        <authorList>
            <person name="Gouzy J."/>
            <person name="Langlade N."/>
            <person name="Munos S."/>
        </authorList>
    </citation>
    <scope>NUCLEOTIDE SEQUENCE</scope>
    <source>
        <tissue evidence="2">Leaves</tissue>
    </source>
</reference>
<evidence type="ECO:0000313" key="3">
    <source>
        <dbReference type="Proteomes" id="UP000215914"/>
    </source>
</evidence>
<dbReference type="Proteomes" id="UP000215914">
    <property type="component" value="Unassembled WGS sequence"/>
</dbReference>
<dbReference type="EMBL" id="MNCJ02000327">
    <property type="protein sequence ID" value="KAF5777606.1"/>
    <property type="molecule type" value="Genomic_DNA"/>
</dbReference>
<keyword evidence="1" id="KW-1133">Transmembrane helix</keyword>
<protein>
    <submittedName>
        <fullName evidence="2">Uncharacterized protein</fullName>
    </submittedName>
</protein>
<name>A0A9K3MVQ7_HELAN</name>
<dbReference type="Gramene" id="mRNA:HanXRQr2_Chr12g0537661">
    <property type="protein sequence ID" value="mRNA:HanXRQr2_Chr12g0537661"/>
    <property type="gene ID" value="HanXRQr2_Chr12g0537661"/>
</dbReference>
<feature type="transmembrane region" description="Helical" evidence="1">
    <location>
        <begin position="6"/>
        <end position="28"/>
    </location>
</feature>